<dbReference type="Proteomes" id="UP000783686">
    <property type="component" value="Unassembled WGS sequence"/>
</dbReference>
<gene>
    <name evidence="15" type="ORF">BOKJ2_LOCUS8405</name>
</gene>
<evidence type="ECO:0000256" key="1">
    <source>
        <dbReference type="ARBA" id="ARBA00004141"/>
    </source>
</evidence>
<evidence type="ECO:0000256" key="5">
    <source>
        <dbReference type="ARBA" id="ARBA00022692"/>
    </source>
</evidence>
<evidence type="ECO:0000256" key="3">
    <source>
        <dbReference type="ARBA" id="ARBA00022448"/>
    </source>
</evidence>
<evidence type="ECO:0000256" key="13">
    <source>
        <dbReference type="RuleBase" id="RU000679"/>
    </source>
</evidence>
<dbReference type="GO" id="GO:0015280">
    <property type="term" value="F:ligand-gated sodium channel activity"/>
    <property type="evidence" value="ECO:0007669"/>
    <property type="project" value="TreeGrafter"/>
</dbReference>
<dbReference type="PANTHER" id="PTHR11690">
    <property type="entry name" value="AMILORIDE-SENSITIVE SODIUM CHANNEL-RELATED"/>
    <property type="match status" value="1"/>
</dbReference>
<keyword evidence="11 13" id="KW-0739">Sodium transport</keyword>
<evidence type="ECO:0000256" key="10">
    <source>
        <dbReference type="ARBA" id="ARBA00023180"/>
    </source>
</evidence>
<organism evidence="15 16">
    <name type="scientific">Bursaphelenchus okinawaensis</name>
    <dbReference type="NCBI Taxonomy" id="465554"/>
    <lineage>
        <taxon>Eukaryota</taxon>
        <taxon>Metazoa</taxon>
        <taxon>Ecdysozoa</taxon>
        <taxon>Nematoda</taxon>
        <taxon>Chromadorea</taxon>
        <taxon>Rhabditida</taxon>
        <taxon>Tylenchina</taxon>
        <taxon>Tylenchomorpha</taxon>
        <taxon>Aphelenchoidea</taxon>
        <taxon>Aphelenchoididae</taxon>
        <taxon>Bursaphelenchus</taxon>
    </lineage>
</organism>
<dbReference type="EMBL" id="CAJFCW020000004">
    <property type="protein sequence ID" value="CAG9112460.1"/>
    <property type="molecule type" value="Genomic_DNA"/>
</dbReference>
<comment type="caution">
    <text evidence="15">The sequence shown here is derived from an EMBL/GenBank/DDBJ whole genome shotgun (WGS) entry which is preliminary data.</text>
</comment>
<keyword evidence="3 13" id="KW-0813">Transport</keyword>
<evidence type="ECO:0000256" key="11">
    <source>
        <dbReference type="ARBA" id="ARBA00023201"/>
    </source>
</evidence>
<comment type="similarity">
    <text evidence="2 13">Belongs to the amiloride-sensitive sodium channel (TC 1.A.6) family.</text>
</comment>
<keyword evidence="10" id="KW-0325">Glycoprotein</keyword>
<keyword evidence="5 13" id="KW-0812">Transmembrane</keyword>
<evidence type="ECO:0000256" key="14">
    <source>
        <dbReference type="SAM" id="Phobius"/>
    </source>
</evidence>
<evidence type="ECO:0000256" key="6">
    <source>
        <dbReference type="ARBA" id="ARBA00022989"/>
    </source>
</evidence>
<dbReference type="GO" id="GO:0005886">
    <property type="term" value="C:plasma membrane"/>
    <property type="evidence" value="ECO:0007669"/>
    <property type="project" value="TreeGrafter"/>
</dbReference>
<evidence type="ECO:0000256" key="4">
    <source>
        <dbReference type="ARBA" id="ARBA00022461"/>
    </source>
</evidence>
<feature type="transmembrane region" description="Helical" evidence="14">
    <location>
        <begin position="412"/>
        <end position="434"/>
    </location>
</feature>
<evidence type="ECO:0000313" key="16">
    <source>
        <dbReference type="Proteomes" id="UP000614601"/>
    </source>
</evidence>
<dbReference type="EMBL" id="CAJFDH010000004">
    <property type="protein sequence ID" value="CAD5219360.1"/>
    <property type="molecule type" value="Genomic_DNA"/>
</dbReference>
<evidence type="ECO:0000256" key="12">
    <source>
        <dbReference type="ARBA" id="ARBA00023303"/>
    </source>
</evidence>
<keyword evidence="4 13" id="KW-0894">Sodium channel</keyword>
<evidence type="ECO:0000313" key="15">
    <source>
        <dbReference type="EMBL" id="CAD5219360.1"/>
    </source>
</evidence>
<feature type="transmembrane region" description="Helical" evidence="14">
    <location>
        <begin position="39"/>
        <end position="59"/>
    </location>
</feature>
<evidence type="ECO:0000256" key="2">
    <source>
        <dbReference type="ARBA" id="ARBA00007193"/>
    </source>
</evidence>
<evidence type="ECO:0000256" key="7">
    <source>
        <dbReference type="ARBA" id="ARBA00023053"/>
    </source>
</evidence>
<dbReference type="PANTHER" id="PTHR11690:SF1">
    <property type="entry name" value="DEGENERIN LIKE"/>
    <property type="match status" value="1"/>
</dbReference>
<dbReference type="Gene3D" id="1.10.287.770">
    <property type="entry name" value="YojJ-like"/>
    <property type="match status" value="1"/>
</dbReference>
<protein>
    <submittedName>
        <fullName evidence="15">Uncharacterized protein</fullName>
    </submittedName>
</protein>
<keyword evidence="8 13" id="KW-0406">Ion transport</keyword>
<keyword evidence="16" id="KW-1185">Reference proteome</keyword>
<dbReference type="OrthoDB" id="5874059at2759"/>
<keyword evidence="6 14" id="KW-1133">Transmembrane helix</keyword>
<reference evidence="15" key="1">
    <citation type="submission" date="2020-09" db="EMBL/GenBank/DDBJ databases">
        <authorList>
            <person name="Kikuchi T."/>
        </authorList>
    </citation>
    <scope>NUCLEOTIDE SEQUENCE</scope>
    <source>
        <strain evidence="15">SH1</strain>
    </source>
</reference>
<keyword evidence="9 14" id="KW-0472">Membrane</keyword>
<sequence length="446" mass="51622">MAAKKCKKCHRKIKQVPNWALELHGLSQYFLSDRYEKRMWIVIIGICFVFAGVFTNILIREYMERRTSTVFEYHQLNKIRYPGVTICPNNGDAIHYRDLEIDMRSRMENITNAEVDDLIIFALAGSGVDGFQTKVSLWDPDDIQKLTLMIETWRGDRSWKQFFEFVFDRNGYTCEELFYKCFYGQQTINCCEIFQPVYVILVGRCFQLQEYYQTAPNDWGRLHIYMNELPSYFLSASGKQNHMILYLSDNYSDVARYPKVPLGPQILNKIGLQMRTVAMSEADQHCSNSEESKGRGTCFANRWLTHQLIEPLNCTVHYLDHKTNEYTVCHPTVIITNYKNVTTNHVDTKSCRPACNREILTEQLQTGKVAGYSSAKADYSVVISYSDMQVEAYRENVRITLAGFVSEIGGQFMLFLGLSLNTVIQMSLLIGNFIRKLVTRQCNLVV</sequence>
<evidence type="ECO:0000256" key="9">
    <source>
        <dbReference type="ARBA" id="ARBA00023136"/>
    </source>
</evidence>
<dbReference type="AlphaFoldDB" id="A0A811KUV2"/>
<dbReference type="Proteomes" id="UP000614601">
    <property type="component" value="Unassembled WGS sequence"/>
</dbReference>
<name>A0A811KUV2_9BILA</name>
<dbReference type="Pfam" id="PF00858">
    <property type="entry name" value="ASC"/>
    <property type="match status" value="1"/>
</dbReference>
<keyword evidence="12 13" id="KW-0407">Ion channel</keyword>
<accession>A0A811KUV2</accession>
<keyword evidence="7" id="KW-0915">Sodium</keyword>
<dbReference type="InterPro" id="IPR001873">
    <property type="entry name" value="ENaC"/>
</dbReference>
<evidence type="ECO:0000256" key="8">
    <source>
        <dbReference type="ARBA" id="ARBA00023065"/>
    </source>
</evidence>
<proteinExistence type="inferred from homology"/>
<comment type="subcellular location">
    <subcellularLocation>
        <location evidence="1">Membrane</location>
        <topology evidence="1">Multi-pass membrane protein</topology>
    </subcellularLocation>
</comment>